<evidence type="ECO:0000313" key="2">
    <source>
        <dbReference type="Proteomes" id="UP000008783"/>
    </source>
</evidence>
<evidence type="ECO:0000313" key="1">
    <source>
        <dbReference type="EMBL" id="EFP94330.2"/>
    </source>
</evidence>
<dbReference type="AlphaFoldDB" id="E3NXN1"/>
<reference key="1">
    <citation type="submission" date="2007-01" db="EMBL/GenBank/DDBJ databases">
        <title>The Genome Sequence of Puccinia graminis f. sp. tritici Strain CRL 75-36-700-3.</title>
        <authorList>
            <consortium name="The Broad Institute Genome Sequencing Platform"/>
            <person name="Birren B."/>
            <person name="Lander E."/>
            <person name="Galagan J."/>
            <person name="Nusbaum C."/>
            <person name="Devon K."/>
            <person name="Cuomo C."/>
            <person name="Jaffe D."/>
            <person name="Butler J."/>
            <person name="Alvarez P."/>
            <person name="Gnerre S."/>
            <person name="Grabherr M."/>
            <person name="Mauceli E."/>
            <person name="Brockman W."/>
            <person name="Young S."/>
            <person name="LaButti K."/>
            <person name="Sykes S."/>
            <person name="DeCaprio D."/>
            <person name="Crawford M."/>
            <person name="Koehrsen M."/>
            <person name="Engels R."/>
            <person name="Montgomery P."/>
            <person name="Pearson M."/>
            <person name="Howarth C."/>
            <person name="Larson L."/>
            <person name="White J."/>
            <person name="Zeng Q."/>
            <person name="Kodira C."/>
            <person name="Yandava C."/>
            <person name="Alvarado L."/>
            <person name="O'Leary S."/>
            <person name="Szabo L."/>
            <person name="Dean R."/>
            <person name="Schein J."/>
        </authorList>
    </citation>
    <scope>NUCLEOTIDE SEQUENCE</scope>
    <source>
        <strain>CRL 75-36-700-3</strain>
    </source>
</reference>
<dbReference type="VEuPathDB" id="FungiDB:PGTG_20284"/>
<dbReference type="HOGENOM" id="CLU_012972_4_2_1"/>
<organism evidence="1 2">
    <name type="scientific">Puccinia graminis f. sp. tritici (strain CRL 75-36-700-3 / race SCCL)</name>
    <name type="common">Black stem rust fungus</name>
    <dbReference type="NCBI Taxonomy" id="418459"/>
    <lineage>
        <taxon>Eukaryota</taxon>
        <taxon>Fungi</taxon>
        <taxon>Dikarya</taxon>
        <taxon>Basidiomycota</taxon>
        <taxon>Pucciniomycotina</taxon>
        <taxon>Pucciniomycetes</taxon>
        <taxon>Pucciniales</taxon>
        <taxon>Pucciniaceae</taxon>
        <taxon>Puccinia</taxon>
    </lineage>
</organism>
<dbReference type="RefSeq" id="XP_003338749.2">
    <property type="nucleotide sequence ID" value="XM_003338701.2"/>
</dbReference>
<sequence length="107" mass="12198">MDNTEAKIRLPKYPGPETGARMVNMKPMDKDVFFDGTNVAIEKFIKRYECAGEADGASARDLAKQVIFFIKDADLKDEIEEMTGYEDFDWEGLKKQLLDRFGKALPL</sequence>
<name>E3NXN1_PUCGT</name>
<dbReference type="GeneID" id="10527457"/>
<dbReference type="OrthoDB" id="2507079at2759"/>
<dbReference type="Proteomes" id="UP000008783">
    <property type="component" value="Unassembled WGS sequence"/>
</dbReference>
<accession>E3NXN1</accession>
<proteinExistence type="predicted"/>
<dbReference type="KEGG" id="pgr:PGTG_20284"/>
<protein>
    <submittedName>
        <fullName evidence="1">Uncharacterized protein</fullName>
    </submittedName>
</protein>
<dbReference type="InParanoid" id="E3NXN1"/>
<keyword evidence="2" id="KW-1185">Reference proteome</keyword>
<dbReference type="EMBL" id="DS989955">
    <property type="protein sequence ID" value="EFP94330.2"/>
    <property type="molecule type" value="Genomic_DNA"/>
</dbReference>
<gene>
    <name evidence="1" type="ORF">PGTG_20284</name>
</gene>
<reference evidence="2" key="2">
    <citation type="journal article" date="2011" name="Proc. Natl. Acad. Sci. U.S.A.">
        <title>Obligate biotrophy features unraveled by the genomic analysis of rust fungi.</title>
        <authorList>
            <person name="Duplessis S."/>
            <person name="Cuomo C.A."/>
            <person name="Lin Y.-C."/>
            <person name="Aerts A."/>
            <person name="Tisserant E."/>
            <person name="Veneault-Fourrey C."/>
            <person name="Joly D.L."/>
            <person name="Hacquard S."/>
            <person name="Amselem J."/>
            <person name="Cantarel B.L."/>
            <person name="Chiu R."/>
            <person name="Coutinho P.M."/>
            <person name="Feau N."/>
            <person name="Field M."/>
            <person name="Frey P."/>
            <person name="Gelhaye E."/>
            <person name="Goldberg J."/>
            <person name="Grabherr M.G."/>
            <person name="Kodira C.D."/>
            <person name="Kohler A."/>
            <person name="Kuees U."/>
            <person name="Lindquist E.A."/>
            <person name="Lucas S.M."/>
            <person name="Mago R."/>
            <person name="Mauceli E."/>
            <person name="Morin E."/>
            <person name="Murat C."/>
            <person name="Pangilinan J.L."/>
            <person name="Park R."/>
            <person name="Pearson M."/>
            <person name="Quesneville H."/>
            <person name="Rouhier N."/>
            <person name="Sakthikumar S."/>
            <person name="Salamov A.A."/>
            <person name="Schmutz J."/>
            <person name="Selles B."/>
            <person name="Shapiro H."/>
            <person name="Tanguay P."/>
            <person name="Tuskan G.A."/>
            <person name="Henrissat B."/>
            <person name="Van de Peer Y."/>
            <person name="Rouze P."/>
            <person name="Ellis J.G."/>
            <person name="Dodds P.N."/>
            <person name="Schein J.E."/>
            <person name="Zhong S."/>
            <person name="Hamelin R.C."/>
            <person name="Grigoriev I.V."/>
            <person name="Szabo L.J."/>
            <person name="Martin F."/>
        </authorList>
    </citation>
    <scope>NUCLEOTIDE SEQUENCE [LARGE SCALE GENOMIC DNA]</scope>
    <source>
        <strain evidence="2">CRL 75-36-700-3 / race SCCL</strain>
    </source>
</reference>